<accession>A0A409X7X9</accession>
<dbReference type="InterPro" id="IPR013083">
    <property type="entry name" value="Znf_RING/FYVE/PHD"/>
</dbReference>
<dbReference type="OrthoDB" id="5876363at2759"/>
<feature type="region of interest" description="Disordered" evidence="5">
    <location>
        <begin position="580"/>
        <end position="608"/>
    </location>
</feature>
<dbReference type="InterPro" id="IPR019787">
    <property type="entry name" value="Znf_PHD-finger"/>
</dbReference>
<dbReference type="Proteomes" id="UP000283269">
    <property type="component" value="Unassembled WGS sequence"/>
</dbReference>
<dbReference type="PROSITE" id="PS01359">
    <property type="entry name" value="ZF_PHD_1"/>
    <property type="match status" value="1"/>
</dbReference>
<evidence type="ECO:0000256" key="3">
    <source>
        <dbReference type="ARBA" id="ARBA00022833"/>
    </source>
</evidence>
<feature type="region of interest" description="Disordered" evidence="5">
    <location>
        <begin position="711"/>
        <end position="857"/>
    </location>
</feature>
<keyword evidence="1" id="KW-0479">Metal-binding</keyword>
<evidence type="ECO:0000313" key="7">
    <source>
        <dbReference type="EMBL" id="PPQ86872.1"/>
    </source>
</evidence>
<dbReference type="InterPro" id="IPR011011">
    <property type="entry name" value="Znf_FYVE_PHD"/>
</dbReference>
<name>A0A409X7X9_PSICY</name>
<feature type="compositionally biased region" description="Polar residues" evidence="5">
    <location>
        <begin position="108"/>
        <end position="131"/>
    </location>
</feature>
<dbReference type="InterPro" id="IPR019786">
    <property type="entry name" value="Zinc_finger_PHD-type_CS"/>
</dbReference>
<dbReference type="AlphaFoldDB" id="A0A409X7X9"/>
<feature type="compositionally biased region" description="Basic residues" evidence="5">
    <location>
        <begin position="818"/>
        <end position="829"/>
    </location>
</feature>
<keyword evidence="2 4" id="KW-0863">Zinc-finger</keyword>
<feature type="compositionally biased region" description="Polar residues" evidence="5">
    <location>
        <begin position="835"/>
        <end position="856"/>
    </location>
</feature>
<feature type="compositionally biased region" description="Basic and acidic residues" evidence="5">
    <location>
        <begin position="183"/>
        <end position="192"/>
    </location>
</feature>
<dbReference type="SUPFAM" id="SSF57903">
    <property type="entry name" value="FYVE/PHD zinc finger"/>
    <property type="match status" value="2"/>
</dbReference>
<dbReference type="PANTHER" id="PTHR47636">
    <property type="entry name" value="TRANSCRIPTIONAL REGULATORY PROTEIN RCO1"/>
    <property type="match status" value="1"/>
</dbReference>
<sequence>MATTASLPPYLLPGVAVHQPPHLEGDASFATEILPGPPSSASLQQSSLKRDPKKPSMTYSYLPPSDPGSTYSGLSHGTLIGQGDLDGPRSKRSRVDKGAATGRAQRASARNQGSNTAPALEPSTSADLGTNSITHPIVVDLDLTTGIIDKELSVSRSNSSINLVEPPAAPNMRGRPKRKDKGKAKEADTPPLHVKEEPKAFSLLTPEPPSNLLNNEDHCSSCRSYGSLVYCDGCPRAFHFWCLDPPMENVDDDGDARWFCSTCVARKNPPRKPPPSLLSAAIHQLQTSNPVEFQLPEDIRTFYKDVGSGPKGNYVDTSEIKPPRLNRLGQLEERDPYRLRDRNGGPVLCFQCGFSALPTSLTVDAPPAKRPRRSTSKGTPPDAWKGIVSCDYCNLHWHMDCLDPPLLTLPPLNKKWMCPNHAERIMPHKRRIPKQHAPPIEITKPRQFNNGNIEVIHPEFSSAPPKPTGNVDEVLINGRRYRVPERVIVLDFWNKLNKHNEHSNKEVEIASGMSSPLTSLSSLDDSDDRMMSPNGQANAEVDETSAAQILCDLSVARRFDHSHTRGTTVLGRKVIDCAIQTDTDPPKPPAATKNKVGRPRKYPISTEPVKNGVVKTPAVNRPAETTTTSVKISALRRRRASHPNVPEASTRELRSRSRNRNNDTPLTSVSSRVTMFCTVWIANSSAKHVEDMNNGAPVITSATNSKAKVVKVKSNQLEEDDSPSLMRPSLSELSAASSSSVYKVPRPVRTPRQVKTKEVDTSVKDIKEKRGRKRKTRDDELPEVAGENGAEANGVREIPKGGKEDKLEKGEKAEKGARKVIRTPVRHGQLHPANHDTTTPTSSSTQHNSPSLSITPSLKIRLPRLSNLNLSSNTVNLSSTHLDTPTRR</sequence>
<evidence type="ECO:0000256" key="2">
    <source>
        <dbReference type="ARBA" id="ARBA00022771"/>
    </source>
</evidence>
<dbReference type="Gene3D" id="3.30.40.10">
    <property type="entry name" value="Zinc/RING finger domain, C3HC4 (zinc finger)"/>
    <property type="match status" value="2"/>
</dbReference>
<proteinExistence type="predicted"/>
<evidence type="ECO:0000313" key="8">
    <source>
        <dbReference type="Proteomes" id="UP000283269"/>
    </source>
</evidence>
<dbReference type="GO" id="GO:0006357">
    <property type="term" value="P:regulation of transcription by RNA polymerase II"/>
    <property type="evidence" value="ECO:0007669"/>
    <property type="project" value="TreeGrafter"/>
</dbReference>
<feature type="domain" description="PHD-type" evidence="6">
    <location>
        <begin position="216"/>
        <end position="266"/>
    </location>
</feature>
<feature type="region of interest" description="Disordered" evidence="5">
    <location>
        <begin position="156"/>
        <end position="192"/>
    </location>
</feature>
<feature type="compositionally biased region" description="Basic and acidic residues" evidence="5">
    <location>
        <begin position="797"/>
        <end position="817"/>
    </location>
</feature>
<organism evidence="7 8">
    <name type="scientific">Psilocybe cyanescens</name>
    <dbReference type="NCBI Taxonomy" id="93625"/>
    <lineage>
        <taxon>Eukaryota</taxon>
        <taxon>Fungi</taxon>
        <taxon>Dikarya</taxon>
        <taxon>Basidiomycota</taxon>
        <taxon>Agaricomycotina</taxon>
        <taxon>Agaricomycetes</taxon>
        <taxon>Agaricomycetidae</taxon>
        <taxon>Agaricales</taxon>
        <taxon>Agaricineae</taxon>
        <taxon>Strophariaceae</taxon>
        <taxon>Psilocybe</taxon>
    </lineage>
</organism>
<dbReference type="CDD" id="cd15535">
    <property type="entry name" value="PHD1_Rco1"/>
    <property type="match status" value="1"/>
</dbReference>
<dbReference type="PROSITE" id="PS50016">
    <property type="entry name" value="ZF_PHD_2"/>
    <property type="match status" value="1"/>
</dbReference>
<feature type="compositionally biased region" description="Low complexity" evidence="5">
    <location>
        <begin position="511"/>
        <end position="523"/>
    </location>
</feature>
<dbReference type="InParanoid" id="A0A409X7X9"/>
<feature type="region of interest" description="Disordered" evidence="5">
    <location>
        <begin position="509"/>
        <end position="540"/>
    </location>
</feature>
<gene>
    <name evidence="7" type="ORF">CVT25_012591</name>
</gene>
<feature type="region of interest" description="Disordered" evidence="5">
    <location>
        <begin position="620"/>
        <end position="667"/>
    </location>
</feature>
<evidence type="ECO:0000259" key="6">
    <source>
        <dbReference type="PROSITE" id="PS50016"/>
    </source>
</evidence>
<feature type="compositionally biased region" description="Basic and acidic residues" evidence="5">
    <location>
        <begin position="86"/>
        <end position="97"/>
    </location>
</feature>
<reference evidence="7 8" key="1">
    <citation type="journal article" date="2018" name="Evol. Lett.">
        <title>Horizontal gene cluster transfer increased hallucinogenic mushroom diversity.</title>
        <authorList>
            <person name="Reynolds H.T."/>
            <person name="Vijayakumar V."/>
            <person name="Gluck-Thaler E."/>
            <person name="Korotkin H.B."/>
            <person name="Matheny P.B."/>
            <person name="Slot J.C."/>
        </authorList>
    </citation>
    <scope>NUCLEOTIDE SEQUENCE [LARGE SCALE GENOMIC DNA]</scope>
    <source>
        <strain evidence="7 8">2631</strain>
    </source>
</reference>
<dbReference type="EMBL" id="NHYD01002412">
    <property type="protein sequence ID" value="PPQ86872.1"/>
    <property type="molecule type" value="Genomic_DNA"/>
</dbReference>
<dbReference type="PANTHER" id="PTHR47636:SF1">
    <property type="entry name" value="TRANSCRIPTIONAL REGULATORY PROTEIN RCO1"/>
    <property type="match status" value="1"/>
</dbReference>
<feature type="region of interest" description="Disordered" evidence="5">
    <location>
        <begin position="32"/>
        <end position="131"/>
    </location>
</feature>
<evidence type="ECO:0000256" key="5">
    <source>
        <dbReference type="SAM" id="MobiDB-lite"/>
    </source>
</evidence>
<dbReference type="SMART" id="SM00249">
    <property type="entry name" value="PHD"/>
    <property type="match status" value="2"/>
</dbReference>
<dbReference type="Pfam" id="PF00628">
    <property type="entry name" value="PHD"/>
    <property type="match status" value="2"/>
</dbReference>
<dbReference type="InterPro" id="IPR001965">
    <property type="entry name" value="Znf_PHD"/>
</dbReference>
<dbReference type="GO" id="GO:0008270">
    <property type="term" value="F:zinc ion binding"/>
    <property type="evidence" value="ECO:0007669"/>
    <property type="project" value="UniProtKB-KW"/>
</dbReference>
<dbReference type="InterPro" id="IPR052819">
    <property type="entry name" value="Chromatin_regulatory_protein"/>
</dbReference>
<dbReference type="STRING" id="93625.A0A409X7X9"/>
<evidence type="ECO:0000256" key="4">
    <source>
        <dbReference type="PROSITE-ProRule" id="PRU00146"/>
    </source>
</evidence>
<keyword evidence="3" id="KW-0862">Zinc</keyword>
<keyword evidence="8" id="KW-1185">Reference proteome</keyword>
<comment type="caution">
    <text evidence="7">The sequence shown here is derived from an EMBL/GenBank/DDBJ whole genome shotgun (WGS) entry which is preliminary data.</text>
</comment>
<dbReference type="GO" id="GO:0032221">
    <property type="term" value="C:Rpd3S complex"/>
    <property type="evidence" value="ECO:0007669"/>
    <property type="project" value="TreeGrafter"/>
</dbReference>
<feature type="compositionally biased region" description="Basic and acidic residues" evidence="5">
    <location>
        <begin position="755"/>
        <end position="768"/>
    </location>
</feature>
<feature type="compositionally biased region" description="Low complexity" evidence="5">
    <location>
        <begin position="729"/>
        <end position="740"/>
    </location>
</feature>
<protein>
    <recommendedName>
        <fullName evidence="6">PHD-type domain-containing protein</fullName>
    </recommendedName>
</protein>
<evidence type="ECO:0000256" key="1">
    <source>
        <dbReference type="ARBA" id="ARBA00022723"/>
    </source>
</evidence>